<dbReference type="RefSeq" id="WP_080945516.1">
    <property type="nucleotide sequence ID" value="NZ_BAAAXI010000156.1"/>
</dbReference>
<keyword evidence="2" id="KW-1133">Transmembrane helix</keyword>
<evidence type="ECO:0000259" key="3">
    <source>
        <dbReference type="Pfam" id="PF13930"/>
    </source>
</evidence>
<organism evidence="4 5">
    <name type="scientific">Pediococcus damnosus</name>
    <dbReference type="NCBI Taxonomy" id="51663"/>
    <lineage>
        <taxon>Bacteria</taxon>
        <taxon>Bacillati</taxon>
        <taxon>Bacillota</taxon>
        <taxon>Bacilli</taxon>
        <taxon>Lactobacillales</taxon>
        <taxon>Lactobacillaceae</taxon>
        <taxon>Pediococcus</taxon>
    </lineage>
</organism>
<evidence type="ECO:0000313" key="4">
    <source>
        <dbReference type="EMBL" id="AMV66667.1"/>
    </source>
</evidence>
<reference evidence="4 5" key="1">
    <citation type="journal article" date="2016" name="PLoS ONE">
        <title>The Identification of Novel Diagnostic Marker Genes for the Detection of Beer Spoiling Pediococcus damnosus Strains Using the BlAst Diagnostic Gene findEr.</title>
        <authorList>
            <person name="Behr J."/>
            <person name="Geissler A.J."/>
            <person name="Schmid J."/>
            <person name="Zehe A."/>
            <person name="Vogel R.F."/>
        </authorList>
    </citation>
    <scope>NUCLEOTIDE SEQUENCE [LARGE SCALE GENOMIC DNA]</scope>
    <source>
        <strain evidence="4 5">TMW 2.1535</strain>
    </source>
</reference>
<dbReference type="EC" id="3.1.30.-" evidence="4"/>
<dbReference type="Pfam" id="PF13930">
    <property type="entry name" value="Endonuclea_NS_2"/>
    <property type="match status" value="1"/>
</dbReference>
<protein>
    <submittedName>
        <fullName evidence="4">DNA-entry nuclease (Competence-specific nuclease)</fullName>
        <ecNumber evidence="4">3.1.30.-</ecNumber>
    </submittedName>
</protein>
<accession>A0ABN4N7H9</accession>
<evidence type="ECO:0000256" key="2">
    <source>
        <dbReference type="SAM" id="Phobius"/>
    </source>
</evidence>
<sequence length="315" mass="35446">MFIGIIFLIIGLFAIVVAFRQRKDRLWFILLAIITLLLSWNQAGTYARHQSYHEKNIMSTKVITRVDSSASKTAKSLVSKNSKLARTLSSRSSSLKKEASDLHLSIAKSQSNANKTSSTPSTNQTELATKQYDGQQTIKVNQNDPEFSNADLSTSRGAWQTYGNLDNRNRVSAANALLNKSLMPKTERESLDVDPTGWHNKRTNNGWLYNRCHLIGYQLTGQNNNAKNLMTGTRSLNDPEMTTYENEVAAYVKENKKNYVRYRVTPVFRGTELVARGIHMEGQSIGSNAVHFNVYIFNIESGYTINYQTGTSVKK</sequence>
<keyword evidence="2" id="KW-0472">Membrane</keyword>
<feature type="compositionally biased region" description="Polar residues" evidence="1">
    <location>
        <begin position="107"/>
        <end position="136"/>
    </location>
</feature>
<feature type="transmembrane region" description="Helical" evidence="2">
    <location>
        <begin position="28"/>
        <end position="47"/>
    </location>
</feature>
<gene>
    <name evidence="4" type="ORF">ADU72_0722</name>
</gene>
<name>A0ABN4N7H9_9LACO</name>
<proteinExistence type="predicted"/>
<keyword evidence="2" id="KW-0812">Transmembrane</keyword>
<dbReference type="Gene3D" id="3.40.570.10">
    <property type="entry name" value="Extracellular Endonuclease, subunit A"/>
    <property type="match status" value="1"/>
</dbReference>
<dbReference type="InterPro" id="IPR044929">
    <property type="entry name" value="DNA/RNA_non-sp_Endonuclease_sf"/>
</dbReference>
<feature type="region of interest" description="Disordered" evidence="1">
    <location>
        <begin position="106"/>
        <end position="136"/>
    </location>
</feature>
<feature type="domain" description="Type VII secretion system protein EssD-like" evidence="3">
    <location>
        <begin position="153"/>
        <end position="284"/>
    </location>
</feature>
<dbReference type="GO" id="GO:0016787">
    <property type="term" value="F:hydrolase activity"/>
    <property type="evidence" value="ECO:0007669"/>
    <property type="project" value="UniProtKB-KW"/>
</dbReference>
<dbReference type="Proteomes" id="UP000076244">
    <property type="component" value="Chromosome"/>
</dbReference>
<evidence type="ECO:0000256" key="1">
    <source>
        <dbReference type="SAM" id="MobiDB-lite"/>
    </source>
</evidence>
<dbReference type="InterPro" id="IPR044927">
    <property type="entry name" value="Endonuclea_NS_2"/>
</dbReference>
<keyword evidence="4" id="KW-0378">Hydrolase</keyword>
<evidence type="ECO:0000313" key="5">
    <source>
        <dbReference type="Proteomes" id="UP000076244"/>
    </source>
</evidence>
<dbReference type="EMBL" id="CP012288">
    <property type="protein sequence ID" value="AMV66667.1"/>
    <property type="molecule type" value="Genomic_DNA"/>
</dbReference>
<keyword evidence="5" id="KW-1185">Reference proteome</keyword>